<reference evidence="1 2" key="1">
    <citation type="submission" date="2023-06" db="EMBL/GenBank/DDBJ databases">
        <title>Alteromonas sp. ASW11-36 isolated from intertidal sand.</title>
        <authorList>
            <person name="Li Y."/>
        </authorList>
    </citation>
    <scope>NUCLEOTIDE SEQUENCE [LARGE SCALE GENOMIC DNA]</scope>
    <source>
        <strain evidence="1 2">ASW11-36</strain>
    </source>
</reference>
<gene>
    <name evidence="1" type="ORF">QTP81_14985</name>
</gene>
<keyword evidence="2" id="KW-1185">Reference proteome</keyword>
<comment type="caution">
    <text evidence="1">The sequence shown here is derived from an EMBL/GenBank/DDBJ whole genome shotgun (WGS) entry which is preliminary data.</text>
</comment>
<sequence>MNDLFKTVERIITLNHAWKVARDEFGADHSITNALRLQKSSWQATLLRSFPSDTYLKRDNENIDGESLLSVRLSKPLNINGHVRNDAEHIPERMARHLFFDDELTDLIR</sequence>
<accession>A0ABT7T0E2</accession>
<organism evidence="1 2">
    <name type="scientific">Alteromonas arenosi</name>
    <dbReference type="NCBI Taxonomy" id="3055817"/>
    <lineage>
        <taxon>Bacteria</taxon>
        <taxon>Pseudomonadati</taxon>
        <taxon>Pseudomonadota</taxon>
        <taxon>Gammaproteobacteria</taxon>
        <taxon>Alteromonadales</taxon>
        <taxon>Alteromonadaceae</taxon>
        <taxon>Alteromonas/Salinimonas group</taxon>
        <taxon>Alteromonas</taxon>
    </lineage>
</organism>
<protein>
    <submittedName>
        <fullName evidence="1">Uncharacterized protein</fullName>
    </submittedName>
</protein>
<name>A0ABT7T0E2_9ALTE</name>
<dbReference type="EMBL" id="JAUCBP010000012">
    <property type="protein sequence ID" value="MDM7861906.1"/>
    <property type="molecule type" value="Genomic_DNA"/>
</dbReference>
<proteinExistence type="predicted"/>
<evidence type="ECO:0000313" key="2">
    <source>
        <dbReference type="Proteomes" id="UP001234343"/>
    </source>
</evidence>
<evidence type="ECO:0000313" key="1">
    <source>
        <dbReference type="EMBL" id="MDM7861906.1"/>
    </source>
</evidence>
<dbReference type="Proteomes" id="UP001234343">
    <property type="component" value="Unassembled WGS sequence"/>
</dbReference>
<dbReference type="RefSeq" id="WP_289366595.1">
    <property type="nucleotide sequence ID" value="NZ_JAUCBP010000012.1"/>
</dbReference>